<evidence type="ECO:0000256" key="4">
    <source>
        <dbReference type="ARBA" id="ARBA00022801"/>
    </source>
</evidence>
<keyword evidence="11" id="KW-1185">Reference proteome</keyword>
<dbReference type="InterPro" id="IPR015500">
    <property type="entry name" value="Peptidase_S8_subtilisin-rel"/>
</dbReference>
<dbReference type="Gene3D" id="3.40.50.200">
    <property type="entry name" value="Peptidase S8/S53 domain"/>
    <property type="match status" value="1"/>
</dbReference>
<dbReference type="PANTHER" id="PTHR10795">
    <property type="entry name" value="PROPROTEIN CONVERTASE SUBTILISIN/KEXIN"/>
    <property type="match status" value="1"/>
</dbReference>
<dbReference type="Gene3D" id="3.50.30.30">
    <property type="match status" value="1"/>
</dbReference>
<dbReference type="InterPro" id="IPR036852">
    <property type="entry name" value="Peptidase_S8/S53_dom_sf"/>
</dbReference>
<evidence type="ECO:0000259" key="9">
    <source>
        <dbReference type="Pfam" id="PF17766"/>
    </source>
</evidence>
<dbReference type="InterPro" id="IPR003137">
    <property type="entry name" value="PA_domain"/>
</dbReference>
<evidence type="ECO:0000313" key="11">
    <source>
        <dbReference type="Proteomes" id="UP000886520"/>
    </source>
</evidence>
<comment type="similarity">
    <text evidence="1 6">Belongs to the peptidase S8 family.</text>
</comment>
<dbReference type="InterPro" id="IPR045051">
    <property type="entry name" value="SBT"/>
</dbReference>
<dbReference type="CDD" id="cd02120">
    <property type="entry name" value="PA_subtilisin_like"/>
    <property type="match status" value="1"/>
</dbReference>
<dbReference type="PROSITE" id="PS00138">
    <property type="entry name" value="SUBTILASE_SER"/>
    <property type="match status" value="1"/>
</dbReference>
<feature type="domain" description="Peptidase S8/S53" evidence="7">
    <location>
        <begin position="39"/>
        <end position="440"/>
    </location>
</feature>
<dbReference type="Gene3D" id="2.60.40.2310">
    <property type="match status" value="1"/>
</dbReference>
<dbReference type="SUPFAM" id="SSF52743">
    <property type="entry name" value="Subtilisin-like"/>
    <property type="match status" value="1"/>
</dbReference>
<accession>A0A9D4UE50</accession>
<proteinExistence type="inferred from homology"/>
<keyword evidence="3" id="KW-0732">Signal</keyword>
<evidence type="ECO:0000259" key="7">
    <source>
        <dbReference type="Pfam" id="PF00082"/>
    </source>
</evidence>
<evidence type="ECO:0000313" key="10">
    <source>
        <dbReference type="EMBL" id="KAI5066120.1"/>
    </source>
</evidence>
<dbReference type="Pfam" id="PF02225">
    <property type="entry name" value="PA"/>
    <property type="match status" value="1"/>
</dbReference>
<dbReference type="AlphaFoldDB" id="A0A9D4UE50"/>
<sequence length="616" mass="65076">MGPIPERWNGGCVDGFDFKSSLCNKKLIGAKYFLSAIERSEQESEPSDLIVEYRSPRDVQGHGTHTASTTAGVHVANASFFGYANGTAKGVAPDARIAVYKVCWASLGGCLGADLLAGMDEAISDGVDVISVSLGGSSVALYEDPLAIGAFGALSHDILVSCAAGNTGPSPSSILNNAPWILTVAASTVNRNFPATVKLGNGDTYVGQSLYTGVLPESEQLPLVSMGLCEEDAVDTQNVAGKIVICQQSRQERQRSAAAVVAAAGGVAEIVVQQKQSGHSILSSSFLLPSVSVDADDGVAIQKYVGVGRNRRPTAAISINGTQFGKPRAPAVASFSSRGPNSLVPSILKPDLTAPGVSILAAWGGAPPTPDPLDKRKTPFNIISGTSMACPHVTGLVALLRAAHPHWSIASIKSALMTTARNLDSLGKPILDDYKGTSATPFDYGAGHVDANAALDPGLVYDISVQDYVDLLCSLGLGEQELMIFTRGELECSSNYKSRLDEGRNLNYPAFTVGFDETSERKEATLRREATNVGAASSVYKAEVEEPEGVKVKVVPTELMFSREGQKQSFEVVISPTRNTSRDTDRFMSSSTFGLLTWVDMQGSHKVRSPIVINWS</sequence>
<reference evidence="10" key="1">
    <citation type="submission" date="2021-01" db="EMBL/GenBank/DDBJ databases">
        <title>Adiantum capillus-veneris genome.</title>
        <authorList>
            <person name="Fang Y."/>
            <person name="Liao Q."/>
        </authorList>
    </citation>
    <scope>NUCLEOTIDE SEQUENCE</scope>
    <source>
        <strain evidence="10">H3</strain>
        <tissue evidence="10">Leaf</tissue>
    </source>
</reference>
<dbReference type="InterPro" id="IPR034197">
    <property type="entry name" value="Peptidases_S8_3"/>
</dbReference>
<keyword evidence="4" id="KW-0378">Hydrolase</keyword>
<dbReference type="InterPro" id="IPR023828">
    <property type="entry name" value="Peptidase_S8_Ser-AS"/>
</dbReference>
<keyword evidence="2" id="KW-0645">Protease</keyword>
<keyword evidence="5" id="KW-0720">Serine protease</keyword>
<comment type="caution">
    <text evidence="6">Lacks conserved residue(s) required for the propagation of feature annotation.</text>
</comment>
<protein>
    <submittedName>
        <fullName evidence="10">Uncharacterized protein</fullName>
    </submittedName>
</protein>
<evidence type="ECO:0000259" key="8">
    <source>
        <dbReference type="Pfam" id="PF02225"/>
    </source>
</evidence>
<dbReference type="EMBL" id="JABFUD020000018">
    <property type="protein sequence ID" value="KAI5066120.1"/>
    <property type="molecule type" value="Genomic_DNA"/>
</dbReference>
<organism evidence="10 11">
    <name type="scientific">Adiantum capillus-veneris</name>
    <name type="common">Maidenhair fern</name>
    <dbReference type="NCBI Taxonomy" id="13818"/>
    <lineage>
        <taxon>Eukaryota</taxon>
        <taxon>Viridiplantae</taxon>
        <taxon>Streptophyta</taxon>
        <taxon>Embryophyta</taxon>
        <taxon>Tracheophyta</taxon>
        <taxon>Polypodiopsida</taxon>
        <taxon>Polypodiidae</taxon>
        <taxon>Polypodiales</taxon>
        <taxon>Pteridineae</taxon>
        <taxon>Pteridaceae</taxon>
        <taxon>Vittarioideae</taxon>
        <taxon>Adiantum</taxon>
    </lineage>
</organism>
<evidence type="ECO:0000256" key="3">
    <source>
        <dbReference type="ARBA" id="ARBA00022729"/>
    </source>
</evidence>
<comment type="caution">
    <text evidence="10">The sequence shown here is derived from an EMBL/GenBank/DDBJ whole genome shotgun (WGS) entry which is preliminary data.</text>
</comment>
<dbReference type="PROSITE" id="PS51892">
    <property type="entry name" value="SUBTILASE"/>
    <property type="match status" value="1"/>
</dbReference>
<dbReference type="InterPro" id="IPR000209">
    <property type="entry name" value="Peptidase_S8/S53_dom"/>
</dbReference>
<name>A0A9D4UE50_ADICA</name>
<dbReference type="CDD" id="cd04852">
    <property type="entry name" value="Peptidases_S8_3"/>
    <property type="match status" value="1"/>
</dbReference>
<dbReference type="OrthoDB" id="1911066at2759"/>
<feature type="domain" description="PA" evidence="8">
    <location>
        <begin position="222"/>
        <end position="301"/>
    </location>
</feature>
<dbReference type="Proteomes" id="UP000886520">
    <property type="component" value="Chromosome 18"/>
</dbReference>
<dbReference type="PRINTS" id="PR00723">
    <property type="entry name" value="SUBTILISIN"/>
</dbReference>
<evidence type="ECO:0000256" key="6">
    <source>
        <dbReference type="PROSITE-ProRule" id="PRU01240"/>
    </source>
</evidence>
<dbReference type="GO" id="GO:0004252">
    <property type="term" value="F:serine-type endopeptidase activity"/>
    <property type="evidence" value="ECO:0007669"/>
    <property type="project" value="InterPro"/>
</dbReference>
<evidence type="ECO:0000256" key="2">
    <source>
        <dbReference type="ARBA" id="ARBA00022670"/>
    </source>
</evidence>
<dbReference type="Pfam" id="PF00082">
    <property type="entry name" value="Peptidase_S8"/>
    <property type="match status" value="1"/>
</dbReference>
<dbReference type="FunFam" id="3.40.50.200:FF:000006">
    <property type="entry name" value="Subtilisin-like protease SBT1.5"/>
    <property type="match status" value="1"/>
</dbReference>
<evidence type="ECO:0000256" key="1">
    <source>
        <dbReference type="ARBA" id="ARBA00011073"/>
    </source>
</evidence>
<dbReference type="Pfam" id="PF17766">
    <property type="entry name" value="fn3_6"/>
    <property type="match status" value="1"/>
</dbReference>
<gene>
    <name evidence="10" type="ORF">GOP47_0018744</name>
</gene>
<feature type="domain" description="Subtilisin-like protease fibronectin type-III" evidence="9">
    <location>
        <begin position="505"/>
        <end position="613"/>
    </location>
</feature>
<evidence type="ECO:0000256" key="5">
    <source>
        <dbReference type="ARBA" id="ARBA00022825"/>
    </source>
</evidence>
<dbReference type="InterPro" id="IPR041469">
    <property type="entry name" value="Subtilisin-like_FN3"/>
</dbReference>
<dbReference type="GO" id="GO:0006508">
    <property type="term" value="P:proteolysis"/>
    <property type="evidence" value="ECO:0007669"/>
    <property type="project" value="UniProtKB-KW"/>
</dbReference>